<dbReference type="EMBL" id="JAGTJR010000064">
    <property type="protein sequence ID" value="KAH7021762.1"/>
    <property type="molecule type" value="Genomic_DNA"/>
</dbReference>
<feature type="region of interest" description="Disordered" evidence="1">
    <location>
        <begin position="202"/>
        <end position="229"/>
    </location>
</feature>
<organism evidence="2 3">
    <name type="scientific">Macrophomina phaseolina</name>
    <dbReference type="NCBI Taxonomy" id="35725"/>
    <lineage>
        <taxon>Eukaryota</taxon>
        <taxon>Fungi</taxon>
        <taxon>Dikarya</taxon>
        <taxon>Ascomycota</taxon>
        <taxon>Pezizomycotina</taxon>
        <taxon>Dothideomycetes</taxon>
        <taxon>Dothideomycetes incertae sedis</taxon>
        <taxon>Botryosphaeriales</taxon>
        <taxon>Botryosphaeriaceae</taxon>
        <taxon>Macrophomina</taxon>
    </lineage>
</organism>
<accession>A0ABQ8FVB9</accession>
<name>A0ABQ8FVB9_9PEZI</name>
<keyword evidence="3" id="KW-1185">Reference proteome</keyword>
<gene>
    <name evidence="2" type="ORF">B0J12DRAFT_687264</name>
</gene>
<reference evidence="2 3" key="1">
    <citation type="journal article" date="2021" name="Nat. Commun.">
        <title>Genetic determinants of endophytism in the Arabidopsis root mycobiome.</title>
        <authorList>
            <person name="Mesny F."/>
            <person name="Miyauchi S."/>
            <person name="Thiergart T."/>
            <person name="Pickel B."/>
            <person name="Atanasova L."/>
            <person name="Karlsson M."/>
            <person name="Huettel B."/>
            <person name="Barry K.W."/>
            <person name="Haridas S."/>
            <person name="Chen C."/>
            <person name="Bauer D."/>
            <person name="Andreopoulos W."/>
            <person name="Pangilinan J."/>
            <person name="LaButti K."/>
            <person name="Riley R."/>
            <person name="Lipzen A."/>
            <person name="Clum A."/>
            <person name="Drula E."/>
            <person name="Henrissat B."/>
            <person name="Kohler A."/>
            <person name="Grigoriev I.V."/>
            <person name="Martin F.M."/>
            <person name="Hacquard S."/>
        </authorList>
    </citation>
    <scope>NUCLEOTIDE SEQUENCE [LARGE SCALE GENOMIC DNA]</scope>
    <source>
        <strain evidence="2 3">MPI-SDFR-AT-0080</strain>
    </source>
</reference>
<evidence type="ECO:0000256" key="1">
    <source>
        <dbReference type="SAM" id="MobiDB-lite"/>
    </source>
</evidence>
<evidence type="ECO:0000313" key="3">
    <source>
        <dbReference type="Proteomes" id="UP000774617"/>
    </source>
</evidence>
<proteinExistence type="predicted"/>
<comment type="caution">
    <text evidence="2">The sequence shown here is derived from an EMBL/GenBank/DDBJ whole genome shotgun (WGS) entry which is preliminary data.</text>
</comment>
<evidence type="ECO:0000313" key="2">
    <source>
        <dbReference type="EMBL" id="KAH7021762.1"/>
    </source>
</evidence>
<dbReference type="Proteomes" id="UP000774617">
    <property type="component" value="Unassembled WGS sequence"/>
</dbReference>
<protein>
    <submittedName>
        <fullName evidence="2">Uncharacterized protein</fullName>
    </submittedName>
</protein>
<sequence length="229" mass="26220">MSTSEDFAKSSTTVKIGETYYSVDLGKVPYLESYLRFQGNAGQCTTHGDVPLFAVAYAGLENGYRQYFRKLPDQLDQYHTLCETLDILCIDVLQQQTVKEVFEDLREGKGSYECEHKRSIFVKGDKKKARNAAFKLLYLILCAEFESDEKDSQIVYNAVLFVVSHRGIFKYRIRKMVRAAYEERFHISTKQMASLNKWPVLEPGKNGQASEDEATTESSSDFGDWNSDF</sequence>